<evidence type="ECO:0000313" key="3">
    <source>
        <dbReference type="Proteomes" id="UP000784294"/>
    </source>
</evidence>
<evidence type="ECO:0000313" key="2">
    <source>
        <dbReference type="EMBL" id="VEL33116.1"/>
    </source>
</evidence>
<dbReference type="AlphaFoldDB" id="A0A3S5BPC8"/>
<reference evidence="2" key="1">
    <citation type="submission" date="2018-11" db="EMBL/GenBank/DDBJ databases">
        <authorList>
            <consortium name="Pathogen Informatics"/>
        </authorList>
    </citation>
    <scope>NUCLEOTIDE SEQUENCE</scope>
</reference>
<comment type="caution">
    <text evidence="2">The sequence shown here is derived from an EMBL/GenBank/DDBJ whole genome shotgun (WGS) entry which is preliminary data.</text>
</comment>
<dbReference type="Proteomes" id="UP000784294">
    <property type="component" value="Unassembled WGS sequence"/>
</dbReference>
<protein>
    <submittedName>
        <fullName evidence="2">Uncharacterized protein</fullName>
    </submittedName>
</protein>
<organism evidence="2 3">
    <name type="scientific">Protopolystoma xenopodis</name>
    <dbReference type="NCBI Taxonomy" id="117903"/>
    <lineage>
        <taxon>Eukaryota</taxon>
        <taxon>Metazoa</taxon>
        <taxon>Spiralia</taxon>
        <taxon>Lophotrochozoa</taxon>
        <taxon>Platyhelminthes</taxon>
        <taxon>Monogenea</taxon>
        <taxon>Polyopisthocotylea</taxon>
        <taxon>Polystomatidea</taxon>
        <taxon>Polystomatidae</taxon>
        <taxon>Protopolystoma</taxon>
    </lineage>
</organism>
<proteinExistence type="predicted"/>
<accession>A0A3S5BPC8</accession>
<feature type="compositionally biased region" description="Polar residues" evidence="1">
    <location>
        <begin position="1"/>
        <end position="11"/>
    </location>
</feature>
<name>A0A3S5BPC8_9PLAT</name>
<dbReference type="EMBL" id="CAAALY010245190">
    <property type="protein sequence ID" value="VEL33116.1"/>
    <property type="molecule type" value="Genomic_DNA"/>
</dbReference>
<gene>
    <name evidence="2" type="ORF">PXEA_LOCUS26556</name>
</gene>
<sequence>MIIHSVSSCAAPTSARHRSPAQAPEGQSGSVIQASTVIKRKTHQLWSSIHHDPSPLLKTASEWRPCHSLPSARQKPLLWGPRRLARPDTSVQGLAGLIVIGPLGLCARGKWVWRRPNWHYRLSTFSAEMSEEWTTVRTDSTLPKEGGTEWNWPIFRGISGGINPPYPLTLRVSGRVVSGSSAGSAERRVAQAVQAGRTDQPYRHARTHIQGPQSSASLLDLPVLTISEFYMINALRTSRLSTWIVPSTTRLIRKTGSAQSPPPCPNIMRSLRVVWTEGDEPYGEDTVCLAGLVLEKEREARRDRQHSPPEAQSYEAEPICCNRCGYDSTLCVKSSDLGNSLSPHESEVFMVPGECDARLGGATNRLL</sequence>
<evidence type="ECO:0000256" key="1">
    <source>
        <dbReference type="SAM" id="MobiDB-lite"/>
    </source>
</evidence>
<feature type="region of interest" description="Disordered" evidence="1">
    <location>
        <begin position="1"/>
        <end position="30"/>
    </location>
</feature>
<keyword evidence="3" id="KW-1185">Reference proteome</keyword>